<organism evidence="1 2">
    <name type="scientific">Asbolus verrucosus</name>
    <name type="common">Desert ironclad beetle</name>
    <dbReference type="NCBI Taxonomy" id="1661398"/>
    <lineage>
        <taxon>Eukaryota</taxon>
        <taxon>Metazoa</taxon>
        <taxon>Ecdysozoa</taxon>
        <taxon>Arthropoda</taxon>
        <taxon>Hexapoda</taxon>
        <taxon>Insecta</taxon>
        <taxon>Pterygota</taxon>
        <taxon>Neoptera</taxon>
        <taxon>Endopterygota</taxon>
        <taxon>Coleoptera</taxon>
        <taxon>Polyphaga</taxon>
        <taxon>Cucujiformia</taxon>
        <taxon>Tenebrionidae</taxon>
        <taxon>Pimeliinae</taxon>
        <taxon>Asbolus</taxon>
    </lineage>
</organism>
<sequence>MSTNDPKRKDIINLIRRQGNFCLKSQMKIIRPVRRPTRATGSTENLMEEKDTYVTCQDCFGFFKRQFLRRHRKRCKLRTSAIDTTKRENHLTEAQLFAVCAGPYNEFYDSLRLKNEIFKIMRADKISRVAMGDILISSFAESLLRKHKRTQIRNAISNKMRELVSATKIISGYNPETRTYKASSLALHTTLKQLIHDHWNSEVSSLALKNLNENNWQKPKLLPLTSDIMQFKQYVAHEATKACDDVKNDVQVKKAYRRLTETVLALTLLLNRKHIGEIQYLKVETYKRETSANQQEELSESLSETEKILTKNFKRVIMGGKGSKPVPILFPKTIQNFINVMLSARPRCLAKNNEYLFANPTVDNKWLSGYHILKKLAVESRVNNQNLFSSTRLRKQIATILQVMHVTESEMERFASFMGHTKKTHESYY</sequence>
<gene>
    <name evidence="1" type="ORF">BDFB_013049</name>
</gene>
<protein>
    <submittedName>
        <fullName evidence="1">Uncharacterized protein</fullName>
    </submittedName>
</protein>
<evidence type="ECO:0000313" key="1">
    <source>
        <dbReference type="EMBL" id="RZC32765.1"/>
    </source>
</evidence>
<accession>A0A482VJ11</accession>
<dbReference type="AlphaFoldDB" id="A0A482VJ11"/>
<keyword evidence="2" id="KW-1185">Reference proteome</keyword>
<evidence type="ECO:0000313" key="2">
    <source>
        <dbReference type="Proteomes" id="UP000292052"/>
    </source>
</evidence>
<dbReference type="PANTHER" id="PTHR33480">
    <property type="entry name" value="SET DOMAIN-CONTAINING PROTEIN-RELATED"/>
    <property type="match status" value="1"/>
</dbReference>
<dbReference type="EMBL" id="QDEB01094670">
    <property type="protein sequence ID" value="RZC32765.1"/>
    <property type="molecule type" value="Genomic_DNA"/>
</dbReference>
<proteinExistence type="predicted"/>
<dbReference type="Proteomes" id="UP000292052">
    <property type="component" value="Unassembled WGS sequence"/>
</dbReference>
<feature type="non-terminal residue" evidence="1">
    <location>
        <position position="429"/>
    </location>
</feature>
<reference evidence="1 2" key="1">
    <citation type="submission" date="2017-03" db="EMBL/GenBank/DDBJ databases">
        <title>Genome of the blue death feigning beetle - Asbolus verrucosus.</title>
        <authorList>
            <person name="Rider S.D."/>
        </authorList>
    </citation>
    <scope>NUCLEOTIDE SEQUENCE [LARGE SCALE GENOMIC DNA]</scope>
    <source>
        <strain evidence="1">Butters</strain>
        <tissue evidence="1">Head and leg muscle</tissue>
    </source>
</reference>
<comment type="caution">
    <text evidence="1">The sequence shown here is derived from an EMBL/GenBank/DDBJ whole genome shotgun (WGS) entry which is preliminary data.</text>
</comment>
<name>A0A482VJ11_ASBVE</name>
<dbReference type="STRING" id="1661398.A0A482VJ11"/>
<dbReference type="PANTHER" id="PTHR33480:SF1">
    <property type="entry name" value="TYR RECOMBINASE DOMAIN-CONTAINING PROTEIN"/>
    <property type="match status" value="1"/>
</dbReference>
<dbReference type="OrthoDB" id="10066972at2759"/>